<reference evidence="1" key="1">
    <citation type="submission" date="2023-04" db="EMBL/GenBank/DDBJ databases">
        <title>A chromosome-level genome assembly of the parasitoid wasp Eretmocerus hayati.</title>
        <authorList>
            <person name="Zhong Y."/>
            <person name="Liu S."/>
            <person name="Liu Y."/>
        </authorList>
    </citation>
    <scope>NUCLEOTIDE SEQUENCE</scope>
    <source>
        <strain evidence="1">ZJU_SS_LIU_2023</strain>
    </source>
</reference>
<protein>
    <submittedName>
        <fullName evidence="1">Uncharacterized protein</fullName>
    </submittedName>
</protein>
<organism evidence="1 2">
    <name type="scientific">Eretmocerus hayati</name>
    <dbReference type="NCBI Taxonomy" id="131215"/>
    <lineage>
        <taxon>Eukaryota</taxon>
        <taxon>Metazoa</taxon>
        <taxon>Ecdysozoa</taxon>
        <taxon>Arthropoda</taxon>
        <taxon>Hexapoda</taxon>
        <taxon>Insecta</taxon>
        <taxon>Pterygota</taxon>
        <taxon>Neoptera</taxon>
        <taxon>Endopterygota</taxon>
        <taxon>Hymenoptera</taxon>
        <taxon>Apocrita</taxon>
        <taxon>Proctotrupomorpha</taxon>
        <taxon>Chalcidoidea</taxon>
        <taxon>Aphelinidae</taxon>
        <taxon>Aphelininae</taxon>
        <taxon>Eretmocerus</taxon>
    </lineage>
</organism>
<gene>
    <name evidence="1" type="ORF">QAD02_019213</name>
</gene>
<evidence type="ECO:0000313" key="1">
    <source>
        <dbReference type="EMBL" id="KAJ8683421.1"/>
    </source>
</evidence>
<evidence type="ECO:0000313" key="2">
    <source>
        <dbReference type="Proteomes" id="UP001239111"/>
    </source>
</evidence>
<accession>A0ACC2PIZ2</accession>
<dbReference type="Proteomes" id="UP001239111">
    <property type="component" value="Chromosome 1"/>
</dbReference>
<sequence>MASFTLLLGLVAIAFGISYALFIVLYQYTYWKRRKMLHVESTPIIGNNAPIVYQTESFPIHSQNLYKNCPGARYYGMFDFTKPAIVVKDPELIREIGVKSFEDFTDHSVFVDEKMDPYVGRNLFSLKGDRWKEVRRTVSPSFTTAKLKNLFDLITERSKDFVQYFVDHPEVARSFEAKDAFSRYAIDVIGTSAFGVKANSMKDRDNGLFVSGQSATKSTFQSIVKTQLLRNFPNLMRHLGATFLPRTADAFFKKLISDTLRLRRETGLSRPDMVQLMMQAMQNGEDVCEDDIVGQAFFFILAGFEDSANNMCFIAHELAANPDIQDKLRAEIDGWLHANNRNELTYEGLSELRYLDMVVSESLRKYPVAPFTNRVCVKEHVLPPPAPGYPKCHVEKGTVIMIPIMGLHLDPQYFPDPQRFDPERFSEENKSNIKPYTYLPFGIGPRMCIGNRFALLETKIILVDILRKFVIKFTNKSQHPLTFRKKGFSTVAEHGFWIAFERREDTSL</sequence>
<dbReference type="EMBL" id="CM056741">
    <property type="protein sequence ID" value="KAJ8683421.1"/>
    <property type="molecule type" value="Genomic_DNA"/>
</dbReference>
<keyword evidence="2" id="KW-1185">Reference proteome</keyword>
<proteinExistence type="predicted"/>
<comment type="caution">
    <text evidence="1">The sequence shown here is derived from an EMBL/GenBank/DDBJ whole genome shotgun (WGS) entry which is preliminary data.</text>
</comment>
<name>A0ACC2PIZ2_9HYME</name>